<evidence type="ECO:0000313" key="3">
    <source>
        <dbReference type="Proteomes" id="UP000265916"/>
    </source>
</evidence>
<name>A0A3A1YSW3_9GAMM</name>
<keyword evidence="3" id="KW-1185">Reference proteome</keyword>
<dbReference type="RefSeq" id="WP_119530168.1">
    <property type="nucleotide sequence ID" value="NZ_JBHSSP010000027.1"/>
</dbReference>
<organism evidence="2 3">
    <name type="scientific">Psittacicella hinzii</name>
    <dbReference type="NCBI Taxonomy" id="2028575"/>
    <lineage>
        <taxon>Bacteria</taxon>
        <taxon>Pseudomonadati</taxon>
        <taxon>Pseudomonadota</taxon>
        <taxon>Gammaproteobacteria</taxon>
        <taxon>Pasteurellales</taxon>
        <taxon>Psittacicellaceae</taxon>
        <taxon>Psittacicella</taxon>
    </lineage>
</organism>
<evidence type="ECO:0000313" key="2">
    <source>
        <dbReference type="EMBL" id="RIY40010.1"/>
    </source>
</evidence>
<evidence type="ECO:0000256" key="1">
    <source>
        <dbReference type="SAM" id="SignalP"/>
    </source>
</evidence>
<gene>
    <name evidence="2" type="ORF">CKF58_01205</name>
</gene>
<dbReference type="AlphaFoldDB" id="A0A3A1YSW3"/>
<keyword evidence="1" id="KW-0732">Signal</keyword>
<dbReference type="EMBL" id="NRJG01000020">
    <property type="protein sequence ID" value="RIY40010.1"/>
    <property type="molecule type" value="Genomic_DNA"/>
</dbReference>
<protein>
    <submittedName>
        <fullName evidence="2">Uncharacterized protein</fullName>
    </submittedName>
</protein>
<feature type="chain" id="PRO_5017346796" evidence="1">
    <location>
        <begin position="23"/>
        <end position="139"/>
    </location>
</feature>
<comment type="caution">
    <text evidence="2">The sequence shown here is derived from an EMBL/GenBank/DDBJ whole genome shotgun (WGS) entry which is preliminary data.</text>
</comment>
<accession>A0A3A1YSW3</accession>
<feature type="signal peptide" evidence="1">
    <location>
        <begin position="1"/>
        <end position="22"/>
    </location>
</feature>
<dbReference type="Proteomes" id="UP000265916">
    <property type="component" value="Unassembled WGS sequence"/>
</dbReference>
<reference evidence="2 3" key="1">
    <citation type="submission" date="2017-08" db="EMBL/GenBank/DDBJ databases">
        <title>Reclassification of Bisgaard taxon 37 and 44.</title>
        <authorList>
            <person name="Christensen H."/>
        </authorList>
    </citation>
    <scope>NUCLEOTIDE SEQUENCE [LARGE SCALE GENOMIC DNA]</scope>
    <source>
        <strain evidence="2 3">111</strain>
    </source>
</reference>
<sequence length="139" mass="15637">MKKMLLNLLFVAAGLASLSAQAATAASFPKNYGIPPQREFDMPWQEYNDPYGYNFYGHQDFAVIKTPERAIVATLYRSPYVSNILINTNHDEENISLITYNLGSYIIQAPAVITQQQIAQLLEKLQLKVALPDDLTQNN</sequence>
<proteinExistence type="predicted"/>